<keyword evidence="5 6" id="KW-0472">Membrane</keyword>
<comment type="similarity">
    <text evidence="2">Belongs to the neurexin family.</text>
</comment>
<evidence type="ECO:0000259" key="8">
    <source>
        <dbReference type="Pfam" id="PF01034"/>
    </source>
</evidence>
<reference evidence="9 10" key="1">
    <citation type="submission" date="2019-06" db="EMBL/GenBank/DDBJ databases">
        <title>Draft genomes of female and male turbot (Scophthalmus maximus).</title>
        <authorList>
            <person name="Xu H."/>
            <person name="Xu X.-W."/>
            <person name="Shao C."/>
            <person name="Chen S."/>
        </authorList>
    </citation>
    <scope>NUCLEOTIDE SEQUENCE [LARGE SCALE GENOMIC DNA]</scope>
    <source>
        <strain evidence="9">Ysfricsl-2016a</strain>
        <tissue evidence="9">Blood</tissue>
    </source>
</reference>
<dbReference type="AlphaFoldDB" id="A0A6A4RX50"/>
<comment type="caution">
    <text evidence="9">The sequence shown here is derived from an EMBL/GenBank/DDBJ whole genome shotgun (WGS) entry which is preliminary data.</text>
</comment>
<evidence type="ECO:0000313" key="9">
    <source>
        <dbReference type="EMBL" id="KAF0023651.1"/>
    </source>
</evidence>
<evidence type="ECO:0000256" key="6">
    <source>
        <dbReference type="SAM" id="Phobius"/>
    </source>
</evidence>
<protein>
    <recommendedName>
        <fullName evidence="8">Syndecan/Neurexin domain-containing protein</fullName>
    </recommendedName>
</protein>
<evidence type="ECO:0000256" key="2">
    <source>
        <dbReference type="ARBA" id="ARBA00010241"/>
    </source>
</evidence>
<keyword evidence="7" id="KW-0732">Signal</keyword>
<dbReference type="EMBL" id="VEVO01000022">
    <property type="protein sequence ID" value="KAF0023651.1"/>
    <property type="molecule type" value="Genomic_DNA"/>
</dbReference>
<evidence type="ECO:0000256" key="3">
    <source>
        <dbReference type="ARBA" id="ARBA00022692"/>
    </source>
</evidence>
<comment type="subcellular location">
    <subcellularLocation>
        <location evidence="1">Membrane</location>
        <topology evidence="1">Single-pass type I membrane protein</topology>
    </subcellularLocation>
</comment>
<evidence type="ECO:0000256" key="7">
    <source>
        <dbReference type="SAM" id="SignalP"/>
    </source>
</evidence>
<dbReference type="Pfam" id="PF01034">
    <property type="entry name" value="Syndecan"/>
    <property type="match status" value="1"/>
</dbReference>
<accession>A0A6A4RX50</accession>
<keyword evidence="3 6" id="KW-0812">Transmembrane</keyword>
<evidence type="ECO:0000256" key="1">
    <source>
        <dbReference type="ARBA" id="ARBA00004479"/>
    </source>
</evidence>
<gene>
    <name evidence="9" type="ORF">F2P81_024281</name>
</gene>
<proteinExistence type="inferred from homology"/>
<evidence type="ECO:0000256" key="4">
    <source>
        <dbReference type="ARBA" id="ARBA00022989"/>
    </source>
</evidence>
<evidence type="ECO:0000313" key="10">
    <source>
        <dbReference type="Proteomes" id="UP000438429"/>
    </source>
</evidence>
<feature type="domain" description="Syndecan/Neurexin" evidence="8">
    <location>
        <begin position="89"/>
        <end position="131"/>
    </location>
</feature>
<organism evidence="9 10">
    <name type="scientific">Scophthalmus maximus</name>
    <name type="common">Turbot</name>
    <name type="synonym">Psetta maxima</name>
    <dbReference type="NCBI Taxonomy" id="52904"/>
    <lineage>
        <taxon>Eukaryota</taxon>
        <taxon>Metazoa</taxon>
        <taxon>Chordata</taxon>
        <taxon>Craniata</taxon>
        <taxon>Vertebrata</taxon>
        <taxon>Euteleostomi</taxon>
        <taxon>Actinopterygii</taxon>
        <taxon>Neopterygii</taxon>
        <taxon>Teleostei</taxon>
        <taxon>Neoteleostei</taxon>
        <taxon>Acanthomorphata</taxon>
        <taxon>Carangaria</taxon>
        <taxon>Pleuronectiformes</taxon>
        <taxon>Pleuronectoidei</taxon>
        <taxon>Scophthalmidae</taxon>
        <taxon>Scophthalmus</taxon>
    </lineage>
</organism>
<evidence type="ECO:0000256" key="5">
    <source>
        <dbReference type="ARBA" id="ARBA00023136"/>
    </source>
</evidence>
<feature type="transmembrane region" description="Helical" evidence="6">
    <location>
        <begin position="96"/>
        <end position="120"/>
    </location>
</feature>
<dbReference type="Proteomes" id="UP000438429">
    <property type="component" value="Unassembled WGS sequence"/>
</dbReference>
<feature type="chain" id="PRO_5025489580" description="Syndecan/Neurexin domain-containing protein" evidence="7">
    <location>
        <begin position="22"/>
        <end position="142"/>
    </location>
</feature>
<name>A0A6A4RX50_SCOMX</name>
<dbReference type="InterPro" id="IPR027789">
    <property type="entry name" value="Syndecan/Neurexin_dom"/>
</dbReference>
<keyword evidence="4 6" id="KW-1133">Transmembrane helix</keyword>
<feature type="signal peptide" evidence="7">
    <location>
        <begin position="1"/>
        <end position="21"/>
    </location>
</feature>
<sequence length="142" mass="15289">MRTPLTAAVFVFLGLIHPIASTISALPEDTEGSGYDLGTSDDGSGDWPEQDEVTNIMDHPNSKERTFDGTVWPAGEFGSGYVILSNSKSFLENKQIVSAIIAGGVTGIILGAIIVAIIIFKWRNKVDGGYIQAQQTRMEEDV</sequence>
<dbReference type="GO" id="GO:0016020">
    <property type="term" value="C:membrane"/>
    <property type="evidence" value="ECO:0007669"/>
    <property type="project" value="UniProtKB-SubCell"/>
</dbReference>